<dbReference type="HOGENOM" id="CLU_2811611_0_0_1"/>
<sequence length="67" mass="7296">MEGKFPLGNFVTESSIVTTEVTKLGKYFCQTTPNTSANLCTITTAVHWTEVIFVTEQSPVVTSPLVT</sequence>
<evidence type="ECO:0000313" key="1">
    <source>
        <dbReference type="Ensembl" id="ENSCINP00000027799.1"/>
    </source>
</evidence>
<reference evidence="1" key="2">
    <citation type="submission" date="2025-08" db="UniProtKB">
        <authorList>
            <consortium name="Ensembl"/>
        </authorList>
    </citation>
    <scope>IDENTIFICATION</scope>
</reference>
<dbReference type="InParanoid" id="F6RUX5"/>
<evidence type="ECO:0000313" key="2">
    <source>
        <dbReference type="Proteomes" id="UP000008144"/>
    </source>
</evidence>
<reference evidence="2" key="1">
    <citation type="journal article" date="2002" name="Science">
        <title>The draft genome of Ciona intestinalis: insights into chordate and vertebrate origins.</title>
        <authorList>
            <person name="Dehal P."/>
            <person name="Satou Y."/>
            <person name="Campbell R.K."/>
            <person name="Chapman J."/>
            <person name="Degnan B."/>
            <person name="De Tomaso A."/>
            <person name="Davidson B."/>
            <person name="Di Gregorio A."/>
            <person name="Gelpke M."/>
            <person name="Goodstein D.M."/>
            <person name="Harafuji N."/>
            <person name="Hastings K.E."/>
            <person name="Ho I."/>
            <person name="Hotta K."/>
            <person name="Huang W."/>
            <person name="Kawashima T."/>
            <person name="Lemaire P."/>
            <person name="Martinez D."/>
            <person name="Meinertzhagen I.A."/>
            <person name="Necula S."/>
            <person name="Nonaka M."/>
            <person name="Putnam N."/>
            <person name="Rash S."/>
            <person name="Saiga H."/>
            <person name="Satake M."/>
            <person name="Terry A."/>
            <person name="Yamada L."/>
            <person name="Wang H.G."/>
            <person name="Awazu S."/>
            <person name="Azumi K."/>
            <person name="Boore J."/>
            <person name="Branno M."/>
            <person name="Chin-Bow S."/>
            <person name="DeSantis R."/>
            <person name="Doyle S."/>
            <person name="Francino P."/>
            <person name="Keys D.N."/>
            <person name="Haga S."/>
            <person name="Hayashi H."/>
            <person name="Hino K."/>
            <person name="Imai K.S."/>
            <person name="Inaba K."/>
            <person name="Kano S."/>
            <person name="Kobayashi K."/>
            <person name="Kobayashi M."/>
            <person name="Lee B.I."/>
            <person name="Makabe K.W."/>
            <person name="Manohar C."/>
            <person name="Matassi G."/>
            <person name="Medina M."/>
            <person name="Mochizuki Y."/>
            <person name="Mount S."/>
            <person name="Morishita T."/>
            <person name="Miura S."/>
            <person name="Nakayama A."/>
            <person name="Nishizaka S."/>
            <person name="Nomoto H."/>
            <person name="Ohta F."/>
            <person name="Oishi K."/>
            <person name="Rigoutsos I."/>
            <person name="Sano M."/>
            <person name="Sasaki A."/>
            <person name="Sasakura Y."/>
            <person name="Shoguchi E."/>
            <person name="Shin-i T."/>
            <person name="Spagnuolo A."/>
            <person name="Stainier D."/>
            <person name="Suzuki M.M."/>
            <person name="Tassy O."/>
            <person name="Takatori N."/>
            <person name="Tokuoka M."/>
            <person name="Yagi K."/>
            <person name="Yoshizaki F."/>
            <person name="Wada S."/>
            <person name="Zhang C."/>
            <person name="Hyatt P.D."/>
            <person name="Larimer F."/>
            <person name="Detter C."/>
            <person name="Doggett N."/>
            <person name="Glavina T."/>
            <person name="Hawkins T."/>
            <person name="Richardson P."/>
            <person name="Lucas S."/>
            <person name="Kohara Y."/>
            <person name="Levine M."/>
            <person name="Satoh N."/>
            <person name="Rokhsar D.S."/>
        </authorList>
    </citation>
    <scope>NUCLEOTIDE SEQUENCE [LARGE SCALE GENOMIC DNA]</scope>
</reference>
<proteinExistence type="predicted"/>
<dbReference type="AlphaFoldDB" id="F6RUX5"/>
<keyword evidence="2" id="KW-1185">Reference proteome</keyword>
<dbReference type="Ensembl" id="ENSCINT00000028045.1">
    <property type="protein sequence ID" value="ENSCINP00000027799.1"/>
    <property type="gene ID" value="ENSCING00000015843.1"/>
</dbReference>
<name>F6RUX5_CIOIN</name>
<dbReference type="Proteomes" id="UP000008144">
    <property type="component" value="Unassembled WGS sequence"/>
</dbReference>
<reference evidence="1" key="3">
    <citation type="submission" date="2025-09" db="UniProtKB">
        <authorList>
            <consortium name="Ensembl"/>
        </authorList>
    </citation>
    <scope>IDENTIFICATION</scope>
</reference>
<protein>
    <submittedName>
        <fullName evidence="1">Uncharacterized protein</fullName>
    </submittedName>
</protein>
<organism evidence="1 2">
    <name type="scientific">Ciona intestinalis</name>
    <name type="common">Transparent sea squirt</name>
    <name type="synonym">Ascidia intestinalis</name>
    <dbReference type="NCBI Taxonomy" id="7719"/>
    <lineage>
        <taxon>Eukaryota</taxon>
        <taxon>Metazoa</taxon>
        <taxon>Chordata</taxon>
        <taxon>Tunicata</taxon>
        <taxon>Ascidiacea</taxon>
        <taxon>Phlebobranchia</taxon>
        <taxon>Cionidae</taxon>
        <taxon>Ciona</taxon>
    </lineage>
</organism>
<accession>F6RUX5</accession>